<dbReference type="InterPro" id="IPR013249">
    <property type="entry name" value="RNA_pol_sigma70_r4_t2"/>
</dbReference>
<feature type="region of interest" description="Disordered" evidence="5">
    <location>
        <begin position="1"/>
        <end position="44"/>
    </location>
</feature>
<dbReference type="PANTHER" id="PTHR47756:SF2">
    <property type="entry name" value="BLL6612 PROTEIN"/>
    <property type="match status" value="1"/>
</dbReference>
<dbReference type="Proteomes" id="UP000031488">
    <property type="component" value="Unassembled WGS sequence"/>
</dbReference>
<keyword evidence="4" id="KW-0804">Transcription</keyword>
<comment type="similarity">
    <text evidence="1">Belongs to the sigma-70 factor family. ECF subfamily.</text>
</comment>
<dbReference type="AlphaFoldDB" id="A0A0B9AQL0"/>
<dbReference type="SUPFAM" id="SSF88659">
    <property type="entry name" value="Sigma3 and sigma4 domains of RNA polymerase sigma factors"/>
    <property type="match status" value="1"/>
</dbReference>
<dbReference type="Pfam" id="PF20239">
    <property type="entry name" value="DUF6596"/>
    <property type="match status" value="1"/>
</dbReference>
<accession>A0A0B9AQL0</accession>
<evidence type="ECO:0000256" key="1">
    <source>
        <dbReference type="ARBA" id="ARBA00010641"/>
    </source>
</evidence>
<name>A0A0B9AQL0_BRELN</name>
<evidence type="ECO:0000313" key="9">
    <source>
        <dbReference type="EMBL" id="KHS53149.1"/>
    </source>
</evidence>
<protein>
    <submittedName>
        <fullName evidence="9">Putative RNA polymerase, sigma-24 subunit, ECF subfamily</fullName>
    </submittedName>
</protein>
<evidence type="ECO:0000256" key="5">
    <source>
        <dbReference type="SAM" id="MobiDB-lite"/>
    </source>
</evidence>
<dbReference type="Pfam" id="PF08281">
    <property type="entry name" value="Sigma70_r4_2"/>
    <property type="match status" value="1"/>
</dbReference>
<feature type="region of interest" description="Disordered" evidence="5">
    <location>
        <begin position="139"/>
        <end position="168"/>
    </location>
</feature>
<dbReference type="Gene3D" id="1.10.1740.10">
    <property type="match status" value="1"/>
</dbReference>
<dbReference type="GO" id="GO:0016987">
    <property type="term" value="F:sigma factor activity"/>
    <property type="evidence" value="ECO:0007669"/>
    <property type="project" value="UniProtKB-KW"/>
</dbReference>
<feature type="domain" description="DUF6596" evidence="8">
    <location>
        <begin position="250"/>
        <end position="350"/>
    </location>
</feature>
<comment type="caution">
    <text evidence="9">The sequence shown here is derived from an EMBL/GenBank/DDBJ whole genome shotgun (WGS) entry which is preliminary data.</text>
</comment>
<dbReference type="InterPro" id="IPR007627">
    <property type="entry name" value="RNA_pol_sigma70_r2"/>
</dbReference>
<dbReference type="Pfam" id="PF04542">
    <property type="entry name" value="Sigma70_r2"/>
    <property type="match status" value="1"/>
</dbReference>
<dbReference type="InterPro" id="IPR013324">
    <property type="entry name" value="RNA_pol_sigma_r3/r4-like"/>
</dbReference>
<evidence type="ECO:0000313" key="10">
    <source>
        <dbReference type="Proteomes" id="UP000031488"/>
    </source>
</evidence>
<feature type="compositionally biased region" description="Basic and acidic residues" evidence="5">
    <location>
        <begin position="1"/>
        <end position="18"/>
    </location>
</feature>
<evidence type="ECO:0000256" key="2">
    <source>
        <dbReference type="ARBA" id="ARBA00023015"/>
    </source>
</evidence>
<evidence type="ECO:0000256" key="4">
    <source>
        <dbReference type="ARBA" id="ARBA00023163"/>
    </source>
</evidence>
<organism evidence="9 10">
    <name type="scientific">Brevibacterium linens</name>
    <dbReference type="NCBI Taxonomy" id="1703"/>
    <lineage>
        <taxon>Bacteria</taxon>
        <taxon>Bacillati</taxon>
        <taxon>Actinomycetota</taxon>
        <taxon>Actinomycetes</taxon>
        <taxon>Micrococcales</taxon>
        <taxon>Brevibacteriaceae</taxon>
        <taxon>Brevibacterium</taxon>
    </lineage>
</organism>
<sequence length="481" mass="52649">MDPERTGMDRPRQAEDQPRLNLAEAARRPETDPPHQGGFESARRTVEATWRIEAARIIAVVTRYVGDFALAEDFAQEAFADALRTWPESGSPRNPAAWLTTAAKRKAIDHWRRRDRFDDRVADLGRDLLATTGSVGTAAAASTVGSSRPGPRPTEIPDPATAGADLPWDPDTIDDDVLRLLFISAHPALAREAQLALTLRVVGGLTTEQIARAFLLPIPTVQQRIVRAKKVLAKAEVRFELPPANEWGDRLSGVLGSLYLMFSEGHVATSGSDWMRPELALDALRLVRVAAGLLPREPEVHGLVALMAFTASRFPARLDRTGAPVLLADQDRTRWDRSLIRLGHASLNRSTDLREARGTYTIQAQIAAVHASAHTIADTDWERIVALYGDLGSIRPSAITDLNQAIAIAEARGPAAGLERVDAIAESGVLSRYHLIPSVRGELLARLGDVAEARDELLRAAKLATNDRERAVLEYKARQLR</sequence>
<dbReference type="GO" id="GO:0006352">
    <property type="term" value="P:DNA-templated transcription initiation"/>
    <property type="evidence" value="ECO:0007669"/>
    <property type="project" value="InterPro"/>
</dbReference>
<dbReference type="EMBL" id="JTJZ01000016">
    <property type="protein sequence ID" value="KHS53149.1"/>
    <property type="molecule type" value="Genomic_DNA"/>
</dbReference>
<dbReference type="InterPro" id="IPR036388">
    <property type="entry name" value="WH-like_DNA-bd_sf"/>
</dbReference>
<feature type="domain" description="RNA polymerase sigma-70 region 2" evidence="6">
    <location>
        <begin position="56"/>
        <end position="116"/>
    </location>
</feature>
<dbReference type="InterPro" id="IPR046531">
    <property type="entry name" value="DUF6596"/>
</dbReference>
<dbReference type="PANTHER" id="PTHR47756">
    <property type="entry name" value="BLL6612 PROTEIN-RELATED"/>
    <property type="match status" value="1"/>
</dbReference>
<dbReference type="SUPFAM" id="SSF88946">
    <property type="entry name" value="Sigma2 domain of RNA polymerase sigma factors"/>
    <property type="match status" value="1"/>
</dbReference>
<evidence type="ECO:0000256" key="3">
    <source>
        <dbReference type="ARBA" id="ARBA00023082"/>
    </source>
</evidence>
<dbReference type="Gene3D" id="1.10.10.10">
    <property type="entry name" value="Winged helix-like DNA-binding domain superfamily/Winged helix DNA-binding domain"/>
    <property type="match status" value="1"/>
</dbReference>
<gene>
    <name evidence="9" type="ORF">AE0388_1092</name>
</gene>
<dbReference type="GO" id="GO:0003677">
    <property type="term" value="F:DNA binding"/>
    <property type="evidence" value="ECO:0007669"/>
    <property type="project" value="InterPro"/>
</dbReference>
<keyword evidence="10" id="KW-1185">Reference proteome</keyword>
<evidence type="ECO:0000259" key="8">
    <source>
        <dbReference type="Pfam" id="PF20239"/>
    </source>
</evidence>
<feature type="domain" description="RNA polymerase sigma factor 70 region 4 type 2" evidence="7">
    <location>
        <begin position="182"/>
        <end position="230"/>
    </location>
</feature>
<keyword evidence="2" id="KW-0805">Transcription regulation</keyword>
<evidence type="ECO:0000259" key="7">
    <source>
        <dbReference type="Pfam" id="PF08281"/>
    </source>
</evidence>
<keyword evidence="3" id="KW-0731">Sigma factor</keyword>
<reference evidence="9 10" key="1">
    <citation type="submission" date="2014-11" db="EMBL/GenBank/DDBJ databases">
        <title>Draft Genome Sequence of Brevibacterium linens AE038-8.</title>
        <authorList>
            <person name="Maizel D."/>
            <person name="Utturkar S.M."/>
            <person name="Brown S.D."/>
            <person name="Ferrero M."/>
            <person name="Rosen B.P."/>
        </authorList>
    </citation>
    <scope>NUCLEOTIDE SEQUENCE [LARGE SCALE GENOMIC DNA]</scope>
    <source>
        <strain evidence="9 10">AE038-8</strain>
    </source>
</reference>
<evidence type="ECO:0000259" key="6">
    <source>
        <dbReference type="Pfam" id="PF04542"/>
    </source>
</evidence>
<dbReference type="PATRIC" id="fig|1703.6.peg.979"/>
<dbReference type="InterPro" id="IPR013325">
    <property type="entry name" value="RNA_pol_sigma_r2"/>
</dbReference>
<proteinExistence type="inferred from homology"/>